<evidence type="ECO:0000256" key="2">
    <source>
        <dbReference type="SAM" id="Phobius"/>
    </source>
</evidence>
<name>A0ABT1NQK3_9MICC</name>
<dbReference type="RefSeq" id="WP_255864625.1">
    <property type="nucleotide sequence ID" value="NZ_CP104263.1"/>
</dbReference>
<keyword evidence="2" id="KW-0472">Membrane</keyword>
<feature type="region of interest" description="Disordered" evidence="1">
    <location>
        <begin position="1"/>
        <end position="34"/>
    </location>
</feature>
<sequence>MSTPRSDPQNAQYPYPSTTEAGDQPPTSSTHFPPYLMSAQRPSGRAAGENFKNQSLFCGVLGLVAAGFVLGPMAIYYAQKAEALNVPATGGKVLGWVNVVLCAIAVAFFQAMIYFLVFAALTGFGDPYF</sequence>
<keyword evidence="4" id="KW-1185">Reference proteome</keyword>
<keyword evidence="2" id="KW-1133">Transmembrane helix</keyword>
<keyword evidence="2" id="KW-0812">Transmembrane</keyword>
<feature type="transmembrane region" description="Helical" evidence="2">
    <location>
        <begin position="55"/>
        <end position="76"/>
    </location>
</feature>
<feature type="transmembrane region" description="Helical" evidence="2">
    <location>
        <begin position="96"/>
        <end position="121"/>
    </location>
</feature>
<reference evidence="3 4" key="1">
    <citation type="submission" date="2022-07" db="EMBL/GenBank/DDBJ databases">
        <title>Novel species in genus Arthrobacter.</title>
        <authorList>
            <person name="Liu Y."/>
        </authorList>
    </citation>
    <scope>NUCLEOTIDE SEQUENCE [LARGE SCALE GENOMIC DNA]</scope>
    <source>
        <strain evidence="4">zg-Y859</strain>
    </source>
</reference>
<protein>
    <recommendedName>
        <fullName evidence="5">DUF4190 domain-containing protein</fullName>
    </recommendedName>
</protein>
<accession>A0ABT1NQK3</accession>
<evidence type="ECO:0000313" key="4">
    <source>
        <dbReference type="Proteomes" id="UP001206924"/>
    </source>
</evidence>
<dbReference type="EMBL" id="JANFLP010000001">
    <property type="protein sequence ID" value="MCQ1948714.1"/>
    <property type="molecule type" value="Genomic_DNA"/>
</dbReference>
<gene>
    <name evidence="3" type="ORF">NNX28_02065</name>
</gene>
<dbReference type="Proteomes" id="UP001206924">
    <property type="component" value="Unassembled WGS sequence"/>
</dbReference>
<evidence type="ECO:0000313" key="3">
    <source>
        <dbReference type="EMBL" id="MCQ1948714.1"/>
    </source>
</evidence>
<proteinExistence type="predicted"/>
<evidence type="ECO:0008006" key="5">
    <source>
        <dbReference type="Google" id="ProtNLM"/>
    </source>
</evidence>
<comment type="caution">
    <text evidence="3">The sequence shown here is derived from an EMBL/GenBank/DDBJ whole genome shotgun (WGS) entry which is preliminary data.</text>
</comment>
<evidence type="ECO:0000256" key="1">
    <source>
        <dbReference type="SAM" id="MobiDB-lite"/>
    </source>
</evidence>
<feature type="compositionally biased region" description="Polar residues" evidence="1">
    <location>
        <begin position="1"/>
        <end position="31"/>
    </location>
</feature>
<organism evidence="3 4">
    <name type="scientific">Arthrobacter jinronghuae</name>
    <dbReference type="NCBI Taxonomy" id="2964609"/>
    <lineage>
        <taxon>Bacteria</taxon>
        <taxon>Bacillati</taxon>
        <taxon>Actinomycetota</taxon>
        <taxon>Actinomycetes</taxon>
        <taxon>Micrococcales</taxon>
        <taxon>Micrococcaceae</taxon>
        <taxon>Arthrobacter</taxon>
    </lineage>
</organism>